<sequence>KSKIESAKIQNDVRREVKLFQQNQLPKPLSDRNKLVDSARMFWSKSKKHFRKQTATLRRFNLPSGQIERDASSMVQLAADYHEKLFEEPKDNSPIPDVTYADVLKVVKTRKKKRSYNIHGISPYLLNQLPDNYWHFIVKLYNHSFRTYQMPDKFKDENYEEWVSQKQILSGLVFEYITDELL</sequence>
<reference evidence="1" key="1">
    <citation type="submission" date="2021-02" db="EMBL/GenBank/DDBJ databases">
        <authorList>
            <person name="Nowell W R."/>
        </authorList>
    </citation>
    <scope>NUCLEOTIDE SEQUENCE</scope>
</reference>
<name>A0A8S2VNV0_9BILA</name>
<dbReference type="Proteomes" id="UP000682733">
    <property type="component" value="Unassembled WGS sequence"/>
</dbReference>
<dbReference type="EMBL" id="CAJOBA010073338">
    <property type="protein sequence ID" value="CAF4403925.1"/>
    <property type="molecule type" value="Genomic_DNA"/>
</dbReference>
<gene>
    <name evidence="1" type="ORF">TMI583_LOCUS43638</name>
</gene>
<organism evidence="1 2">
    <name type="scientific">Didymodactylos carnosus</name>
    <dbReference type="NCBI Taxonomy" id="1234261"/>
    <lineage>
        <taxon>Eukaryota</taxon>
        <taxon>Metazoa</taxon>
        <taxon>Spiralia</taxon>
        <taxon>Gnathifera</taxon>
        <taxon>Rotifera</taxon>
        <taxon>Eurotatoria</taxon>
        <taxon>Bdelloidea</taxon>
        <taxon>Philodinida</taxon>
        <taxon>Philodinidae</taxon>
        <taxon>Didymodactylos</taxon>
    </lineage>
</organism>
<dbReference type="AlphaFoldDB" id="A0A8S2VNV0"/>
<comment type="caution">
    <text evidence="1">The sequence shown here is derived from an EMBL/GenBank/DDBJ whole genome shotgun (WGS) entry which is preliminary data.</text>
</comment>
<evidence type="ECO:0000313" key="2">
    <source>
        <dbReference type="Proteomes" id="UP000682733"/>
    </source>
</evidence>
<accession>A0A8S2VNV0</accession>
<feature type="non-terminal residue" evidence="1">
    <location>
        <position position="1"/>
    </location>
</feature>
<proteinExistence type="predicted"/>
<protein>
    <submittedName>
        <fullName evidence="1">Uncharacterized protein</fullName>
    </submittedName>
</protein>
<evidence type="ECO:0000313" key="1">
    <source>
        <dbReference type="EMBL" id="CAF4403925.1"/>
    </source>
</evidence>